<dbReference type="RefSeq" id="WP_073589299.1">
    <property type="nucleotide sequence ID" value="NZ_FRFD01000007.1"/>
</dbReference>
<gene>
    <name evidence="1" type="ORF">SAMN02745217_02618</name>
</gene>
<protein>
    <submittedName>
        <fullName evidence="1">Uncharacterized protein</fullName>
    </submittedName>
</protein>
<accession>A0A1M7YC03</accession>
<reference evidence="1 2" key="1">
    <citation type="submission" date="2016-12" db="EMBL/GenBank/DDBJ databases">
        <authorList>
            <person name="Song W.-J."/>
            <person name="Kurnit D.M."/>
        </authorList>
    </citation>
    <scope>NUCLEOTIDE SEQUENCE [LARGE SCALE GENOMIC DNA]</scope>
    <source>
        <strain evidence="1 2">DSM 12503</strain>
    </source>
</reference>
<evidence type="ECO:0000313" key="1">
    <source>
        <dbReference type="EMBL" id="SHO50172.1"/>
    </source>
</evidence>
<dbReference type="EMBL" id="FRFD01000007">
    <property type="protein sequence ID" value="SHO50172.1"/>
    <property type="molecule type" value="Genomic_DNA"/>
</dbReference>
<dbReference type="STRING" id="1121345.SAMN02745217_02618"/>
<organism evidence="1 2">
    <name type="scientific">Anaerocolumna xylanovorans DSM 12503</name>
    <dbReference type="NCBI Taxonomy" id="1121345"/>
    <lineage>
        <taxon>Bacteria</taxon>
        <taxon>Bacillati</taxon>
        <taxon>Bacillota</taxon>
        <taxon>Clostridia</taxon>
        <taxon>Lachnospirales</taxon>
        <taxon>Lachnospiraceae</taxon>
        <taxon>Anaerocolumna</taxon>
    </lineage>
</organism>
<name>A0A1M7YC03_9FIRM</name>
<sequence>MKFVIRTQDSILSNQTEYIGTGTYVVNGEKYAALVGTDISQAKRYSSYSGAENAIKKLMNSCCNVSLIKYQIIGVED</sequence>
<keyword evidence="2" id="KW-1185">Reference proteome</keyword>
<evidence type="ECO:0000313" key="2">
    <source>
        <dbReference type="Proteomes" id="UP000184612"/>
    </source>
</evidence>
<proteinExistence type="predicted"/>
<dbReference type="Proteomes" id="UP000184612">
    <property type="component" value="Unassembled WGS sequence"/>
</dbReference>
<dbReference type="AlphaFoldDB" id="A0A1M7YC03"/>